<sequence>MPSARLALIKRLKINGGNKKADRTEPENSMYPTGAEACNSFPLKMYYLVKSNPDAGLLFTAYC</sequence>
<gene>
    <name evidence="1" type="ORF">A8C56_01435</name>
</gene>
<dbReference type="KEGG" id="nia:A8C56_01435"/>
<dbReference type="AlphaFoldDB" id="A0A1A9HZG0"/>
<organism evidence="1 2">
    <name type="scientific">Niabella ginsenosidivorans</name>
    <dbReference type="NCBI Taxonomy" id="1176587"/>
    <lineage>
        <taxon>Bacteria</taxon>
        <taxon>Pseudomonadati</taxon>
        <taxon>Bacteroidota</taxon>
        <taxon>Chitinophagia</taxon>
        <taxon>Chitinophagales</taxon>
        <taxon>Chitinophagaceae</taxon>
        <taxon>Niabella</taxon>
    </lineage>
</organism>
<proteinExistence type="predicted"/>
<keyword evidence="2" id="KW-1185">Reference proteome</keyword>
<dbReference type="EMBL" id="CP015772">
    <property type="protein sequence ID" value="ANH79812.1"/>
    <property type="molecule type" value="Genomic_DNA"/>
</dbReference>
<dbReference type="Proteomes" id="UP000077667">
    <property type="component" value="Chromosome"/>
</dbReference>
<name>A0A1A9HZG0_9BACT</name>
<reference evidence="1 2" key="1">
    <citation type="submission" date="2016-05" db="EMBL/GenBank/DDBJ databases">
        <title>Niabella ginsenosidivorans BS26 whole genome sequencing.</title>
        <authorList>
            <person name="Im W.T."/>
            <person name="Siddiqi M.Z."/>
        </authorList>
    </citation>
    <scope>NUCLEOTIDE SEQUENCE [LARGE SCALE GENOMIC DNA]</scope>
    <source>
        <strain evidence="1 2">BS26</strain>
    </source>
</reference>
<evidence type="ECO:0000313" key="2">
    <source>
        <dbReference type="Proteomes" id="UP000077667"/>
    </source>
</evidence>
<evidence type="ECO:0000313" key="1">
    <source>
        <dbReference type="EMBL" id="ANH79812.1"/>
    </source>
</evidence>
<accession>A0A1A9HZG0</accession>
<protein>
    <submittedName>
        <fullName evidence="1">Uncharacterized protein</fullName>
    </submittedName>
</protein>